<reference evidence="5" key="1">
    <citation type="submission" date="2009-08" db="EMBL/GenBank/DDBJ databases">
        <title>Annotation of Salpingoeca rosetta.</title>
        <authorList>
            <consortium name="The Broad Institute Genome Sequencing Platform"/>
            <person name="Russ C."/>
            <person name="Cuomo C."/>
            <person name="Burger G."/>
            <person name="Gray M.W."/>
            <person name="Holland P.W.H."/>
            <person name="King N."/>
            <person name="Lang F.B.F."/>
            <person name="Roger A.J."/>
            <person name="Ruiz-Trillo I."/>
            <person name="Young S.K."/>
            <person name="Zeng Q."/>
            <person name="Gargeya S."/>
            <person name="Alvarado L."/>
            <person name="Berlin A."/>
            <person name="Chapman S.B."/>
            <person name="Chen Z."/>
            <person name="Freedman E."/>
            <person name="Gellesch M."/>
            <person name="Goldberg J."/>
            <person name="Griggs A."/>
            <person name="Gujja S."/>
            <person name="Heilman E."/>
            <person name="Heiman D."/>
            <person name="Howarth C."/>
            <person name="Mehta T."/>
            <person name="Neiman D."/>
            <person name="Pearson M."/>
            <person name="Roberts A."/>
            <person name="Saif S."/>
            <person name="Shea T."/>
            <person name="Shenoy N."/>
            <person name="Sisk P."/>
            <person name="Stolte C."/>
            <person name="Sykes S."/>
            <person name="White J."/>
            <person name="Yandava C."/>
            <person name="Haas B."/>
            <person name="Nusbaum C."/>
            <person name="Birren B."/>
        </authorList>
    </citation>
    <scope>NUCLEOTIDE SEQUENCE [LARGE SCALE GENOMIC DNA]</scope>
    <source>
        <strain evidence="5">ATCC 50818</strain>
    </source>
</reference>
<dbReference type="EMBL" id="GL832977">
    <property type="protein sequence ID" value="EGD77211.1"/>
    <property type="molecule type" value="Genomic_DNA"/>
</dbReference>
<dbReference type="GeneID" id="16071112"/>
<name>F2UJB2_SALR5</name>
<dbReference type="GO" id="GO:0016616">
    <property type="term" value="F:oxidoreductase activity, acting on the CH-OH group of donors, NAD or NADP as acceptor"/>
    <property type="evidence" value="ECO:0007669"/>
    <property type="project" value="InterPro"/>
</dbReference>
<sequence length="362" mass="39867">MTRSGGRIAVVTGAAGFLGSHLVEELLDDKDYVEVRILDLRPIDNEIIAGHKGREKLVSVTGSITDAACLTKAFADADVVFHVAALVDWGQRPAHVLHEVNVVGTQTVITACLEQHVPALVFTSTMDVVCWRGKHHRGVTDEQAKVPPTPSQFLYGAYATTKAQAEQEVLAVNGTQLRTCALRVTGMYGERDPYHLPNVMNAAKSGSLAVRLGSPDIVMTHIYVKNVAHAHVCAARELLRADPRCQGRAYLLSETTTAENFWEFFEEFVEAAGYRMPPAWPYIPAWLVILLAYINMALAWVLSPVVTYTPTLTPGAVTGILWSQWFIGTRAKPEFDFQPIITPEEGRARTKQAMLRDLDKSS</sequence>
<dbReference type="OrthoDB" id="10058185at2759"/>
<dbReference type="PANTHER" id="PTHR43245">
    <property type="entry name" value="BIFUNCTIONAL POLYMYXIN RESISTANCE PROTEIN ARNA"/>
    <property type="match status" value="1"/>
</dbReference>
<keyword evidence="3" id="KW-0472">Membrane</keyword>
<dbReference type="RefSeq" id="XP_004990555.1">
    <property type="nucleotide sequence ID" value="XM_004990498.1"/>
</dbReference>
<keyword evidence="3" id="KW-0812">Transmembrane</keyword>
<feature type="transmembrane region" description="Helical" evidence="3">
    <location>
        <begin position="283"/>
        <end position="302"/>
    </location>
</feature>
<organism evidence="6">
    <name type="scientific">Salpingoeca rosetta (strain ATCC 50818 / BSB-021)</name>
    <dbReference type="NCBI Taxonomy" id="946362"/>
    <lineage>
        <taxon>Eukaryota</taxon>
        <taxon>Choanoflagellata</taxon>
        <taxon>Craspedida</taxon>
        <taxon>Salpingoecidae</taxon>
        <taxon>Salpingoeca</taxon>
    </lineage>
</organism>
<evidence type="ECO:0000313" key="5">
    <source>
        <dbReference type="EMBL" id="EGD77211.1"/>
    </source>
</evidence>
<dbReference type="KEGG" id="sre:PTSG_08303"/>
<dbReference type="AlphaFoldDB" id="F2UJB2"/>
<proteinExistence type="inferred from homology"/>
<dbReference type="Gene3D" id="3.40.50.720">
    <property type="entry name" value="NAD(P)-binding Rossmann-like Domain"/>
    <property type="match status" value="1"/>
</dbReference>
<evidence type="ECO:0000256" key="1">
    <source>
        <dbReference type="ARBA" id="ARBA00009219"/>
    </source>
</evidence>
<comment type="similarity">
    <text evidence="1 3">Belongs to the 3-beta-HSD family.</text>
</comment>
<dbReference type="GO" id="GO:0006694">
    <property type="term" value="P:steroid biosynthetic process"/>
    <property type="evidence" value="ECO:0007669"/>
    <property type="project" value="InterPro"/>
</dbReference>
<dbReference type="InterPro" id="IPR036291">
    <property type="entry name" value="NAD(P)-bd_dom_sf"/>
</dbReference>
<evidence type="ECO:0000256" key="2">
    <source>
        <dbReference type="ARBA" id="ARBA00023002"/>
    </source>
</evidence>
<dbReference type="Pfam" id="PF01073">
    <property type="entry name" value="3Beta_HSD"/>
    <property type="match status" value="1"/>
</dbReference>
<protein>
    <recommendedName>
        <fullName evidence="4">3-beta hydroxysteroid dehydrogenase/isomerase domain-containing protein</fullName>
    </recommendedName>
</protein>
<dbReference type="OMA" id="LTYGECD"/>
<feature type="domain" description="3-beta hydroxysteroid dehydrogenase/isomerase" evidence="4">
    <location>
        <begin position="10"/>
        <end position="280"/>
    </location>
</feature>
<dbReference type="PANTHER" id="PTHR43245:SF51">
    <property type="entry name" value="SHORT CHAIN DEHYDROGENASE_REDUCTASE FAMILY 42E, MEMBER 2"/>
    <property type="match status" value="1"/>
</dbReference>
<accession>F2UJB2</accession>
<evidence type="ECO:0000313" key="6">
    <source>
        <dbReference type="Proteomes" id="UP000007799"/>
    </source>
</evidence>
<gene>
    <name evidence="5" type="ORF">PTSG_08303</name>
</gene>
<keyword evidence="2 3" id="KW-0560">Oxidoreductase</keyword>
<dbReference type="FunCoup" id="F2UJB2">
    <property type="interactions" value="68"/>
</dbReference>
<dbReference type="STRING" id="946362.F2UJB2"/>
<keyword evidence="3" id="KW-1133">Transmembrane helix</keyword>
<dbReference type="InParanoid" id="F2UJB2"/>
<evidence type="ECO:0000256" key="3">
    <source>
        <dbReference type="RuleBase" id="RU004475"/>
    </source>
</evidence>
<dbReference type="eggNOG" id="KOG1430">
    <property type="taxonomic scope" value="Eukaryota"/>
</dbReference>
<dbReference type="FunFam" id="3.40.50.720:FF:000495">
    <property type="entry name" value="3 hydroxysteroid dehydrogenase, putative"/>
    <property type="match status" value="1"/>
</dbReference>
<keyword evidence="6" id="KW-1185">Reference proteome</keyword>
<dbReference type="SUPFAM" id="SSF51735">
    <property type="entry name" value="NAD(P)-binding Rossmann-fold domains"/>
    <property type="match status" value="1"/>
</dbReference>
<dbReference type="InterPro" id="IPR002225">
    <property type="entry name" value="3Beta_OHSteriod_DH/Estase"/>
</dbReference>
<dbReference type="InterPro" id="IPR050177">
    <property type="entry name" value="Lipid_A_modif_metabolic_enz"/>
</dbReference>
<dbReference type="Proteomes" id="UP000007799">
    <property type="component" value="Unassembled WGS sequence"/>
</dbReference>
<evidence type="ECO:0000259" key="4">
    <source>
        <dbReference type="Pfam" id="PF01073"/>
    </source>
</evidence>